<reference evidence="2" key="1">
    <citation type="submission" date="2025-08" db="UniProtKB">
        <authorList>
            <consortium name="Ensembl"/>
        </authorList>
    </citation>
    <scope>IDENTIFICATION</scope>
</reference>
<evidence type="ECO:0000256" key="1">
    <source>
        <dbReference type="SAM" id="SignalP"/>
    </source>
</evidence>
<organism evidence="2 3">
    <name type="scientific">Monopterus albus</name>
    <name type="common">Swamp eel</name>
    <dbReference type="NCBI Taxonomy" id="43700"/>
    <lineage>
        <taxon>Eukaryota</taxon>
        <taxon>Metazoa</taxon>
        <taxon>Chordata</taxon>
        <taxon>Craniata</taxon>
        <taxon>Vertebrata</taxon>
        <taxon>Euteleostomi</taxon>
        <taxon>Actinopterygii</taxon>
        <taxon>Neopterygii</taxon>
        <taxon>Teleostei</taxon>
        <taxon>Neoteleostei</taxon>
        <taxon>Acanthomorphata</taxon>
        <taxon>Anabantaria</taxon>
        <taxon>Synbranchiformes</taxon>
        <taxon>Synbranchidae</taxon>
        <taxon>Monopterus</taxon>
    </lineage>
</organism>
<keyword evidence="1" id="KW-0732">Signal</keyword>
<protein>
    <recommendedName>
        <fullName evidence="4">Granulins domain-containing protein</fullName>
    </recommendedName>
</protein>
<evidence type="ECO:0000313" key="3">
    <source>
        <dbReference type="Proteomes" id="UP000261600"/>
    </source>
</evidence>
<dbReference type="AlphaFoldDB" id="A0A3Q3JUQ0"/>
<evidence type="ECO:0000313" key="2">
    <source>
        <dbReference type="Ensembl" id="ENSMALP00000024483.1"/>
    </source>
</evidence>
<dbReference type="Proteomes" id="UP000261600">
    <property type="component" value="Unplaced"/>
</dbReference>
<dbReference type="Ensembl" id="ENSMALT00000024945.1">
    <property type="protein sequence ID" value="ENSMALP00000024483.1"/>
    <property type="gene ID" value="ENSMALG00000017042.1"/>
</dbReference>
<accession>A0A3Q3JUQ0</accession>
<name>A0A3Q3JUQ0_MONAL</name>
<proteinExistence type="predicted"/>
<feature type="signal peptide" evidence="1">
    <location>
        <begin position="1"/>
        <end position="20"/>
    </location>
</feature>
<evidence type="ECO:0008006" key="4">
    <source>
        <dbReference type="Google" id="ProtNLM"/>
    </source>
</evidence>
<feature type="chain" id="PRO_5018571020" description="Granulins domain-containing protein" evidence="1">
    <location>
        <begin position="21"/>
        <end position="91"/>
    </location>
</feature>
<dbReference type="InterPro" id="IPR037277">
    <property type="entry name" value="Granulin_sf"/>
</dbReference>
<keyword evidence="3" id="KW-1185">Reference proteome</keyword>
<dbReference type="Gene3D" id="2.10.25.160">
    <property type="entry name" value="Granulin"/>
    <property type="match status" value="1"/>
</dbReference>
<sequence>GHVVTLCLFSSLFAVSLTFGSVTCPDGTSSCPNSYTCCLLTSGDYGCCPYPEVYMNVLPRAAAITSTAAQATPCVTWSTVSASLERHTCHC</sequence>
<dbReference type="SUPFAM" id="SSF57277">
    <property type="entry name" value="Granulin repeat"/>
    <property type="match status" value="1"/>
</dbReference>
<reference evidence="2" key="2">
    <citation type="submission" date="2025-09" db="UniProtKB">
        <authorList>
            <consortium name="Ensembl"/>
        </authorList>
    </citation>
    <scope>IDENTIFICATION</scope>
</reference>